<accession>A0A4Z2EG59</accession>
<reference evidence="3 4" key="1">
    <citation type="submission" date="2019-03" db="EMBL/GenBank/DDBJ databases">
        <title>First draft genome of Liparis tanakae, snailfish: a comprehensive survey of snailfish specific genes.</title>
        <authorList>
            <person name="Kim W."/>
            <person name="Song I."/>
            <person name="Jeong J.-H."/>
            <person name="Kim D."/>
            <person name="Kim S."/>
            <person name="Ryu S."/>
            <person name="Song J.Y."/>
            <person name="Lee S.K."/>
        </authorList>
    </citation>
    <scope>NUCLEOTIDE SEQUENCE [LARGE SCALE GENOMIC DNA]</scope>
    <source>
        <tissue evidence="3">Muscle</tissue>
    </source>
</reference>
<feature type="chain" id="PRO_5021202541" evidence="2">
    <location>
        <begin position="23"/>
        <end position="126"/>
    </location>
</feature>
<name>A0A4Z2EG59_9TELE</name>
<dbReference type="AlphaFoldDB" id="A0A4Z2EG59"/>
<evidence type="ECO:0000313" key="4">
    <source>
        <dbReference type="Proteomes" id="UP000314294"/>
    </source>
</evidence>
<evidence type="ECO:0000313" key="3">
    <source>
        <dbReference type="EMBL" id="TNN27866.1"/>
    </source>
</evidence>
<dbReference type="Proteomes" id="UP000314294">
    <property type="component" value="Unassembled WGS sequence"/>
</dbReference>
<sequence>MALTRLCSLLFLLFLVPLCTLGQRYRTPQQLPQKQRQQPGNHDSFSPTCHLDGGGELLCDRCQPGYTGPRCDRKGVVIVLQTGAQSPRIQACVSPVERDPPGDPGVTGIVHMPRHADRSRSSLSAF</sequence>
<feature type="signal peptide" evidence="2">
    <location>
        <begin position="1"/>
        <end position="22"/>
    </location>
</feature>
<dbReference type="EMBL" id="SRLO01007630">
    <property type="protein sequence ID" value="TNN27866.1"/>
    <property type="molecule type" value="Genomic_DNA"/>
</dbReference>
<protein>
    <submittedName>
        <fullName evidence="3">Laminin subunit alpha-1</fullName>
    </submittedName>
</protein>
<dbReference type="SUPFAM" id="SSF57196">
    <property type="entry name" value="EGF/Laminin"/>
    <property type="match status" value="1"/>
</dbReference>
<keyword evidence="4" id="KW-1185">Reference proteome</keyword>
<evidence type="ECO:0000256" key="2">
    <source>
        <dbReference type="SAM" id="SignalP"/>
    </source>
</evidence>
<feature type="region of interest" description="Disordered" evidence="1">
    <location>
        <begin position="94"/>
        <end position="126"/>
    </location>
</feature>
<gene>
    <name evidence="3" type="primary">LAMA1_1</name>
    <name evidence="3" type="ORF">EYF80_061987</name>
</gene>
<comment type="caution">
    <text evidence="3">The sequence shown here is derived from an EMBL/GenBank/DDBJ whole genome shotgun (WGS) entry which is preliminary data.</text>
</comment>
<organism evidence="3 4">
    <name type="scientific">Liparis tanakae</name>
    <name type="common">Tanaka's snailfish</name>
    <dbReference type="NCBI Taxonomy" id="230148"/>
    <lineage>
        <taxon>Eukaryota</taxon>
        <taxon>Metazoa</taxon>
        <taxon>Chordata</taxon>
        <taxon>Craniata</taxon>
        <taxon>Vertebrata</taxon>
        <taxon>Euteleostomi</taxon>
        <taxon>Actinopterygii</taxon>
        <taxon>Neopterygii</taxon>
        <taxon>Teleostei</taxon>
        <taxon>Neoteleostei</taxon>
        <taxon>Acanthomorphata</taxon>
        <taxon>Eupercaria</taxon>
        <taxon>Perciformes</taxon>
        <taxon>Cottioidei</taxon>
        <taxon>Cottales</taxon>
        <taxon>Liparidae</taxon>
        <taxon>Liparis</taxon>
    </lineage>
</organism>
<evidence type="ECO:0000256" key="1">
    <source>
        <dbReference type="SAM" id="MobiDB-lite"/>
    </source>
</evidence>
<proteinExistence type="predicted"/>
<keyword evidence="2" id="KW-0732">Signal</keyword>
<dbReference type="Gene3D" id="2.10.25.10">
    <property type="entry name" value="Laminin"/>
    <property type="match status" value="1"/>
</dbReference>